<proteinExistence type="inferred from homology"/>
<evidence type="ECO:0000256" key="2">
    <source>
        <dbReference type="ARBA" id="ARBA00022692"/>
    </source>
</evidence>
<sequence>MVDFSLLMCAAAASLPLTLLTSYALQPLADARRGLPPGPRPLPVIGNLLDIGESPHRSFASLADNHGPLMFIRLGTVPAVVATSPAAAREVLQKKNASLAARRGLDAWRIMDHDANSMIALPPRSKWRALRKHTTAALLGLRQLDEDRTVREEEVRELVRRLSASGGAPVAVARASFATTVDVLCRGMFSQTLDPAVVSELTDVAKEAAVLSGMPNVSDFFPALAMLDLQGIRRKAGKLLVWLYALIDEQIEQRMLHRAAGSGQARMNDLLDVLLDMDGEVQDEEDGWVMNQESIRGLFMELLLGATSIPATIEWAMAELLQHPHCMRKLQEELRNVLGTTQMEESDIYRLPYLQAVVKETLRLHPPVPFATGQAEAAVEIHGYSVPKGTAALVNIWGICRDAEVWEEPNRFMPDRFLNKEIDYFGADFELISFSAGRRICPGLQLSSRIVPLMLGSMLYHFDWTLSEEGGDPPVDMTDRFGATTYVFITDTVTDDGDFFPDINDLFEDNVNKNTNSNVGSSSGPSNVDPNNVPLASLVAQEENVDVNFIKNNNFNNNAYRNNSGNNYGNGYGNSYGNSYNNNRSVPSGLEAMLKEFISTQTAFNKSVEEKLDKIDTIASRVDRLASDVNLLKLKVMPHNDLDNKITTTANAIQVRINENIRLMAELRARWDREENEKLAKENNVAKVWTITTTSNANSSHVAAPPTINGNIIGGGNVSTPSAKRTKLPEIAKTAETACDKTAEIFSNLGNNDPIAVAHNDLDFDDCHISEVIKFLQKLAKSPNASAINLAFTKHITNALIKAREEKLKLETSIPRKLEDGWEPIIKMKFNDFECNALCDLGASICYA</sequence>
<keyword evidence="3" id="KW-0472">Membrane</keyword>
<dbReference type="PANTHER" id="PTHR47950:SF7">
    <property type="entry name" value="OS12G0196700 PROTEIN"/>
    <property type="match status" value="1"/>
</dbReference>
<evidence type="ECO:0000256" key="1">
    <source>
        <dbReference type="ARBA" id="ARBA00010617"/>
    </source>
</evidence>
<evidence type="ECO:0000256" key="5">
    <source>
        <dbReference type="SAM" id="SignalP"/>
    </source>
</evidence>
<dbReference type="InterPro" id="IPR001128">
    <property type="entry name" value="Cyt_P450"/>
</dbReference>
<dbReference type="InterPro" id="IPR036396">
    <property type="entry name" value="Cyt_P450_sf"/>
</dbReference>
<dbReference type="PROSITE" id="PS00086">
    <property type="entry name" value="CYTOCHROME_P450"/>
    <property type="match status" value="1"/>
</dbReference>
<dbReference type="InterPro" id="IPR002401">
    <property type="entry name" value="Cyt_P450_E_grp-I"/>
</dbReference>
<keyword evidence="7" id="KW-1185">Reference proteome</keyword>
<keyword evidence="5" id="KW-0732">Signal</keyword>
<dbReference type="EMBL" id="JAUUTY010000001">
    <property type="protein sequence ID" value="KAK1692612.1"/>
    <property type="molecule type" value="Genomic_DNA"/>
</dbReference>
<dbReference type="Proteomes" id="UP001231189">
    <property type="component" value="Unassembled WGS sequence"/>
</dbReference>
<dbReference type="GO" id="GO:0004497">
    <property type="term" value="F:monooxygenase activity"/>
    <property type="evidence" value="ECO:0007669"/>
    <property type="project" value="InterPro"/>
</dbReference>
<dbReference type="GO" id="GO:0016705">
    <property type="term" value="F:oxidoreductase activity, acting on paired donors, with incorporation or reduction of molecular oxygen"/>
    <property type="evidence" value="ECO:0007669"/>
    <property type="project" value="InterPro"/>
</dbReference>
<organism evidence="6 7">
    <name type="scientific">Lolium multiflorum</name>
    <name type="common">Italian ryegrass</name>
    <name type="synonym">Lolium perenne subsp. multiflorum</name>
    <dbReference type="NCBI Taxonomy" id="4521"/>
    <lineage>
        <taxon>Eukaryota</taxon>
        <taxon>Viridiplantae</taxon>
        <taxon>Streptophyta</taxon>
        <taxon>Embryophyta</taxon>
        <taxon>Tracheophyta</taxon>
        <taxon>Spermatophyta</taxon>
        <taxon>Magnoliopsida</taxon>
        <taxon>Liliopsida</taxon>
        <taxon>Poales</taxon>
        <taxon>Poaceae</taxon>
        <taxon>BOP clade</taxon>
        <taxon>Pooideae</taxon>
        <taxon>Poodae</taxon>
        <taxon>Poeae</taxon>
        <taxon>Poeae Chloroplast Group 2 (Poeae type)</taxon>
        <taxon>Loliodinae</taxon>
        <taxon>Loliinae</taxon>
        <taxon>Lolium</taxon>
    </lineage>
</organism>
<name>A0AAD8X390_LOLMU</name>
<keyword evidence="2" id="KW-0812">Transmembrane</keyword>
<dbReference type="GO" id="GO:0005506">
    <property type="term" value="F:iron ion binding"/>
    <property type="evidence" value="ECO:0007669"/>
    <property type="project" value="InterPro"/>
</dbReference>
<evidence type="ECO:0008006" key="8">
    <source>
        <dbReference type="Google" id="ProtNLM"/>
    </source>
</evidence>
<accession>A0AAD8X390</accession>
<dbReference type="Gene3D" id="1.10.630.10">
    <property type="entry name" value="Cytochrome P450"/>
    <property type="match status" value="1"/>
</dbReference>
<dbReference type="AlphaFoldDB" id="A0AAD8X390"/>
<evidence type="ECO:0000256" key="3">
    <source>
        <dbReference type="ARBA" id="ARBA00022989"/>
    </source>
</evidence>
<feature type="binding site" description="axial binding residue" evidence="4">
    <location>
        <position position="441"/>
    </location>
    <ligand>
        <name>heme</name>
        <dbReference type="ChEBI" id="CHEBI:30413"/>
    </ligand>
    <ligandPart>
        <name>Fe</name>
        <dbReference type="ChEBI" id="CHEBI:18248"/>
    </ligandPart>
</feature>
<feature type="signal peptide" evidence="5">
    <location>
        <begin position="1"/>
        <end position="31"/>
    </location>
</feature>
<evidence type="ECO:0000313" key="7">
    <source>
        <dbReference type="Proteomes" id="UP001231189"/>
    </source>
</evidence>
<dbReference type="SUPFAM" id="SSF48264">
    <property type="entry name" value="Cytochrome P450"/>
    <property type="match status" value="1"/>
</dbReference>
<evidence type="ECO:0000313" key="6">
    <source>
        <dbReference type="EMBL" id="KAK1692612.1"/>
    </source>
</evidence>
<gene>
    <name evidence="6" type="ORF">QYE76_009309</name>
</gene>
<dbReference type="PRINTS" id="PR00463">
    <property type="entry name" value="EP450I"/>
</dbReference>
<feature type="chain" id="PRO_5042267670" description="Cytochrome P450" evidence="5">
    <location>
        <begin position="32"/>
        <end position="848"/>
    </location>
</feature>
<keyword evidence="4" id="KW-0408">Iron</keyword>
<dbReference type="GO" id="GO:0020037">
    <property type="term" value="F:heme binding"/>
    <property type="evidence" value="ECO:0007669"/>
    <property type="project" value="InterPro"/>
</dbReference>
<keyword evidence="4" id="KW-0479">Metal-binding</keyword>
<evidence type="ECO:0000256" key="4">
    <source>
        <dbReference type="PIRSR" id="PIRSR602401-1"/>
    </source>
</evidence>
<reference evidence="6" key="1">
    <citation type="submission" date="2023-07" db="EMBL/GenBank/DDBJ databases">
        <title>A chromosome-level genome assembly of Lolium multiflorum.</title>
        <authorList>
            <person name="Chen Y."/>
            <person name="Copetti D."/>
            <person name="Kolliker R."/>
            <person name="Studer B."/>
        </authorList>
    </citation>
    <scope>NUCLEOTIDE SEQUENCE</scope>
    <source>
        <strain evidence="6">02402/16</strain>
        <tissue evidence="6">Leaf</tissue>
    </source>
</reference>
<comment type="cofactor">
    <cofactor evidence="4">
        <name>heme</name>
        <dbReference type="ChEBI" id="CHEBI:30413"/>
    </cofactor>
</comment>
<keyword evidence="3" id="KW-1133">Transmembrane helix</keyword>
<dbReference type="PANTHER" id="PTHR47950">
    <property type="entry name" value="CYTOCHROME P450, FAMILY 76, SUBFAMILY C, POLYPEPTIDE 5-RELATED"/>
    <property type="match status" value="1"/>
</dbReference>
<dbReference type="PRINTS" id="PR00385">
    <property type="entry name" value="P450"/>
</dbReference>
<dbReference type="Pfam" id="PF00067">
    <property type="entry name" value="p450"/>
    <property type="match status" value="1"/>
</dbReference>
<keyword evidence="4" id="KW-0349">Heme</keyword>
<comment type="similarity">
    <text evidence="1">Belongs to the cytochrome P450 family.</text>
</comment>
<comment type="caution">
    <text evidence="6">The sequence shown here is derived from an EMBL/GenBank/DDBJ whole genome shotgun (WGS) entry which is preliminary data.</text>
</comment>
<dbReference type="InterPro" id="IPR017972">
    <property type="entry name" value="Cyt_P450_CS"/>
</dbReference>
<protein>
    <recommendedName>
        <fullName evidence="8">Cytochrome P450</fullName>
    </recommendedName>
</protein>